<dbReference type="EMBL" id="JAIWYP010000004">
    <property type="protein sequence ID" value="KAH3841029.1"/>
    <property type="molecule type" value="Genomic_DNA"/>
</dbReference>
<dbReference type="PANTHER" id="PTHR10704">
    <property type="entry name" value="CARBOHYDRATE SULFOTRANSFERASE"/>
    <property type="match status" value="1"/>
</dbReference>
<dbReference type="InterPro" id="IPR051135">
    <property type="entry name" value="Gal/GlcNAc/GalNAc_ST"/>
</dbReference>
<feature type="domain" description="Sulfotransferase" evidence="1">
    <location>
        <begin position="61"/>
        <end position="348"/>
    </location>
</feature>
<dbReference type="Pfam" id="PF00685">
    <property type="entry name" value="Sulfotransfer_1"/>
    <property type="match status" value="1"/>
</dbReference>
<keyword evidence="3" id="KW-1185">Reference proteome</keyword>
<accession>A0A9D4KK77</accession>
<evidence type="ECO:0000313" key="2">
    <source>
        <dbReference type="EMBL" id="KAH3841029.1"/>
    </source>
</evidence>
<dbReference type="Gene3D" id="3.40.50.300">
    <property type="entry name" value="P-loop containing nucleotide triphosphate hydrolases"/>
    <property type="match status" value="1"/>
</dbReference>
<sequence length="380" mass="44068">MVQTWRLTFVCGLAASLLIYSLIVFQESVPRSVSMSAETCLMARVKQDESRDRPPTGSQRKLLLSSYMNSGSSFTGSLFGHRDDAFYFYEPLWTFGVFSYFRSPNTECDTLEDPTNCRNSTRVADLLEILDDIYHCKFSSLGHIIVPSVHGRSSLSGTSWLSFHTCMKNRAPKQECLKILETTCHNSAHVVTKVLRLTTWDLRSLLERNQNLKVIHQFRNPFAIINSRSETKGYPAKNFSLNADILCNKMKDDFQGVRTLKDTFPNRVKMIFYEDLKTDIETKVRKLFDFVGMHFDRNAPKQLINVKINDANSNITDMNKNRIKDNARWWRSYMSFRLYEQVLEKCTEVVRLLNITTFKNRAEMFQTNIPDLKLSEEMSI</sequence>
<dbReference type="PANTHER" id="PTHR10704:SF44">
    <property type="entry name" value="LD35051P-RELATED"/>
    <property type="match status" value="1"/>
</dbReference>
<proteinExistence type="predicted"/>
<reference evidence="2" key="2">
    <citation type="submission" date="2020-11" db="EMBL/GenBank/DDBJ databases">
        <authorList>
            <person name="McCartney M.A."/>
            <person name="Auch B."/>
            <person name="Kono T."/>
            <person name="Mallez S."/>
            <person name="Becker A."/>
            <person name="Gohl D.M."/>
            <person name="Silverstein K.A.T."/>
            <person name="Koren S."/>
            <person name="Bechman K.B."/>
            <person name="Herman A."/>
            <person name="Abrahante J.E."/>
            <person name="Garbe J."/>
        </authorList>
    </citation>
    <scope>NUCLEOTIDE SEQUENCE</scope>
    <source>
        <strain evidence="2">Duluth1</strain>
        <tissue evidence="2">Whole animal</tissue>
    </source>
</reference>
<dbReference type="GO" id="GO:0001517">
    <property type="term" value="F:N-acetylglucosamine 6-O-sulfotransferase activity"/>
    <property type="evidence" value="ECO:0007669"/>
    <property type="project" value="TreeGrafter"/>
</dbReference>
<comment type="caution">
    <text evidence="2">The sequence shown here is derived from an EMBL/GenBank/DDBJ whole genome shotgun (WGS) entry which is preliminary data.</text>
</comment>
<dbReference type="InterPro" id="IPR000863">
    <property type="entry name" value="Sulfotransferase_dom"/>
</dbReference>
<dbReference type="GO" id="GO:0006044">
    <property type="term" value="P:N-acetylglucosamine metabolic process"/>
    <property type="evidence" value="ECO:0007669"/>
    <property type="project" value="TreeGrafter"/>
</dbReference>
<gene>
    <name evidence="2" type="ORF">DPMN_114488</name>
</gene>
<dbReference type="InterPro" id="IPR027417">
    <property type="entry name" value="P-loop_NTPase"/>
</dbReference>
<evidence type="ECO:0000313" key="3">
    <source>
        <dbReference type="Proteomes" id="UP000828390"/>
    </source>
</evidence>
<dbReference type="SUPFAM" id="SSF52540">
    <property type="entry name" value="P-loop containing nucleoside triphosphate hydrolases"/>
    <property type="match status" value="1"/>
</dbReference>
<dbReference type="OrthoDB" id="6098430at2759"/>
<dbReference type="Proteomes" id="UP000828390">
    <property type="component" value="Unassembled WGS sequence"/>
</dbReference>
<protein>
    <recommendedName>
        <fullName evidence="1">Sulfotransferase domain-containing protein</fullName>
    </recommendedName>
</protein>
<dbReference type="AlphaFoldDB" id="A0A9D4KK77"/>
<evidence type="ECO:0000259" key="1">
    <source>
        <dbReference type="Pfam" id="PF00685"/>
    </source>
</evidence>
<organism evidence="2 3">
    <name type="scientific">Dreissena polymorpha</name>
    <name type="common">Zebra mussel</name>
    <name type="synonym">Mytilus polymorpha</name>
    <dbReference type="NCBI Taxonomy" id="45954"/>
    <lineage>
        <taxon>Eukaryota</taxon>
        <taxon>Metazoa</taxon>
        <taxon>Spiralia</taxon>
        <taxon>Lophotrochozoa</taxon>
        <taxon>Mollusca</taxon>
        <taxon>Bivalvia</taxon>
        <taxon>Autobranchia</taxon>
        <taxon>Heteroconchia</taxon>
        <taxon>Euheterodonta</taxon>
        <taxon>Imparidentia</taxon>
        <taxon>Neoheterodontei</taxon>
        <taxon>Myida</taxon>
        <taxon>Dreissenoidea</taxon>
        <taxon>Dreissenidae</taxon>
        <taxon>Dreissena</taxon>
    </lineage>
</organism>
<reference evidence="2" key="1">
    <citation type="journal article" date="2019" name="bioRxiv">
        <title>The Genome of the Zebra Mussel, Dreissena polymorpha: A Resource for Invasive Species Research.</title>
        <authorList>
            <person name="McCartney M.A."/>
            <person name="Auch B."/>
            <person name="Kono T."/>
            <person name="Mallez S."/>
            <person name="Zhang Y."/>
            <person name="Obille A."/>
            <person name="Becker A."/>
            <person name="Abrahante J.E."/>
            <person name="Garbe J."/>
            <person name="Badalamenti J.P."/>
            <person name="Herman A."/>
            <person name="Mangelson H."/>
            <person name="Liachko I."/>
            <person name="Sullivan S."/>
            <person name="Sone E.D."/>
            <person name="Koren S."/>
            <person name="Silverstein K.A.T."/>
            <person name="Beckman K.B."/>
            <person name="Gohl D.M."/>
        </authorList>
    </citation>
    <scope>NUCLEOTIDE SEQUENCE</scope>
    <source>
        <strain evidence="2">Duluth1</strain>
        <tissue evidence="2">Whole animal</tissue>
    </source>
</reference>
<name>A0A9D4KK77_DREPO</name>
<dbReference type="GO" id="GO:0006790">
    <property type="term" value="P:sulfur compound metabolic process"/>
    <property type="evidence" value="ECO:0007669"/>
    <property type="project" value="TreeGrafter"/>
</dbReference>